<keyword evidence="2" id="KW-1185">Reference proteome</keyword>
<reference evidence="1 2" key="1">
    <citation type="submission" date="2024-09" db="EMBL/GenBank/DDBJ databases">
        <authorList>
            <person name="Sun Q."/>
            <person name="Mori K."/>
        </authorList>
    </citation>
    <scope>NUCLEOTIDE SEQUENCE [LARGE SCALE GENOMIC DNA]</scope>
    <source>
        <strain evidence="1 2">CCM 7609</strain>
    </source>
</reference>
<protein>
    <submittedName>
        <fullName evidence="1">Uncharacterized protein</fullName>
    </submittedName>
</protein>
<accession>A0ABV5G5X4</accession>
<evidence type="ECO:0000313" key="1">
    <source>
        <dbReference type="EMBL" id="MFB9074342.1"/>
    </source>
</evidence>
<sequence length="53" mass="6148">MRPPRSARRIPPFTDERHAFGNLHGIFKVRRLHSVPGCLLRWVAWRPGCGRSV</sequence>
<name>A0ABV5G5X4_9MICC</name>
<dbReference type="Proteomes" id="UP001589575">
    <property type="component" value="Unassembled WGS sequence"/>
</dbReference>
<evidence type="ECO:0000313" key="2">
    <source>
        <dbReference type="Proteomes" id="UP001589575"/>
    </source>
</evidence>
<proteinExistence type="predicted"/>
<gene>
    <name evidence="1" type="ORF">ACFFX0_25365</name>
</gene>
<dbReference type="EMBL" id="JBHMFI010000002">
    <property type="protein sequence ID" value="MFB9074342.1"/>
    <property type="molecule type" value="Genomic_DNA"/>
</dbReference>
<organism evidence="1 2">
    <name type="scientific">Citricoccus parietis</name>
    <dbReference type="NCBI Taxonomy" id="592307"/>
    <lineage>
        <taxon>Bacteria</taxon>
        <taxon>Bacillati</taxon>
        <taxon>Actinomycetota</taxon>
        <taxon>Actinomycetes</taxon>
        <taxon>Micrococcales</taxon>
        <taxon>Micrococcaceae</taxon>
        <taxon>Citricoccus</taxon>
    </lineage>
</organism>
<comment type="caution">
    <text evidence="1">The sequence shown here is derived from an EMBL/GenBank/DDBJ whole genome shotgun (WGS) entry which is preliminary data.</text>
</comment>